<evidence type="ECO:0000313" key="2">
    <source>
        <dbReference type="EMBL" id="KAJ5077044.1"/>
    </source>
</evidence>
<feature type="region of interest" description="Disordered" evidence="1">
    <location>
        <begin position="1"/>
        <end position="24"/>
    </location>
</feature>
<protein>
    <submittedName>
        <fullName evidence="2">Uncharacterized protein</fullName>
    </submittedName>
</protein>
<dbReference type="EMBL" id="JAPDFW010000059">
    <property type="protein sequence ID" value="KAJ5077044.1"/>
    <property type="molecule type" value="Genomic_DNA"/>
</dbReference>
<proteinExistence type="predicted"/>
<sequence>MNQQTPKRSKLRKESNSNSNTNILDIHNDSSLKLIPSLKEKLISPKIESNSLPFQSKMNYFLQKDASKQLNINIPSTKKKKKIVEMKNSILYYKARKKWGKNSLMIPRNLTPKSKLFGMISQLGVPKILPNN</sequence>
<dbReference type="AlphaFoldDB" id="A0A9Q0LR65"/>
<organism evidence="2 3">
    <name type="scientific">Anaeramoeba ignava</name>
    <name type="common">Anaerobic marine amoeba</name>
    <dbReference type="NCBI Taxonomy" id="1746090"/>
    <lineage>
        <taxon>Eukaryota</taxon>
        <taxon>Metamonada</taxon>
        <taxon>Anaeramoebidae</taxon>
        <taxon>Anaeramoeba</taxon>
    </lineage>
</organism>
<comment type="caution">
    <text evidence="2">The sequence shown here is derived from an EMBL/GenBank/DDBJ whole genome shotgun (WGS) entry which is preliminary data.</text>
</comment>
<accession>A0A9Q0LR65</accession>
<reference evidence="2" key="1">
    <citation type="submission" date="2022-10" db="EMBL/GenBank/DDBJ databases">
        <title>Novel sulphate-reducing endosymbionts in the free-living metamonad Anaeramoeba.</title>
        <authorList>
            <person name="Jerlstrom-Hultqvist J."/>
            <person name="Cepicka I."/>
            <person name="Gallot-Lavallee L."/>
            <person name="Salas-Leiva D."/>
            <person name="Curtis B.A."/>
            <person name="Zahonova K."/>
            <person name="Pipaliya S."/>
            <person name="Dacks J."/>
            <person name="Roger A.J."/>
        </authorList>
    </citation>
    <scope>NUCLEOTIDE SEQUENCE</scope>
    <source>
        <strain evidence="2">BMAN</strain>
    </source>
</reference>
<name>A0A9Q0LR65_ANAIG</name>
<evidence type="ECO:0000313" key="3">
    <source>
        <dbReference type="Proteomes" id="UP001149090"/>
    </source>
</evidence>
<evidence type="ECO:0000256" key="1">
    <source>
        <dbReference type="SAM" id="MobiDB-lite"/>
    </source>
</evidence>
<gene>
    <name evidence="2" type="ORF">M0811_00364</name>
</gene>
<keyword evidence="3" id="KW-1185">Reference proteome</keyword>
<dbReference type="Proteomes" id="UP001149090">
    <property type="component" value="Unassembled WGS sequence"/>
</dbReference>